<organism evidence="1 2">
    <name type="scientific">Heterostelium pallidum (strain ATCC 26659 / Pp 5 / PN500)</name>
    <name type="common">Cellular slime mold</name>
    <name type="synonym">Polysphondylium pallidum</name>
    <dbReference type="NCBI Taxonomy" id="670386"/>
    <lineage>
        <taxon>Eukaryota</taxon>
        <taxon>Amoebozoa</taxon>
        <taxon>Evosea</taxon>
        <taxon>Eumycetozoa</taxon>
        <taxon>Dictyostelia</taxon>
        <taxon>Acytosteliales</taxon>
        <taxon>Acytosteliaceae</taxon>
        <taxon>Heterostelium</taxon>
    </lineage>
</organism>
<dbReference type="SUPFAM" id="SSF140860">
    <property type="entry name" value="Pseudo ankyrin repeat-like"/>
    <property type="match status" value="2"/>
</dbReference>
<dbReference type="PANTHER" id="PTHR46586:SF3">
    <property type="entry name" value="ANKYRIN REPEAT-CONTAINING PROTEIN"/>
    <property type="match status" value="1"/>
</dbReference>
<name>D3B744_HETP5</name>
<proteinExistence type="predicted"/>
<dbReference type="InParanoid" id="D3B744"/>
<reference evidence="1 2" key="1">
    <citation type="journal article" date="2011" name="Genome Res.">
        <title>Phylogeny-wide analysis of social amoeba genomes highlights ancient origins for complex intercellular communication.</title>
        <authorList>
            <person name="Heidel A.J."/>
            <person name="Lawal H.M."/>
            <person name="Felder M."/>
            <person name="Schilde C."/>
            <person name="Helps N.R."/>
            <person name="Tunggal B."/>
            <person name="Rivero F."/>
            <person name="John U."/>
            <person name="Schleicher M."/>
            <person name="Eichinger L."/>
            <person name="Platzer M."/>
            <person name="Noegel A.A."/>
            <person name="Schaap P."/>
            <person name="Gloeckner G."/>
        </authorList>
    </citation>
    <scope>NUCLEOTIDE SEQUENCE [LARGE SCALE GENOMIC DNA]</scope>
    <source>
        <strain evidence="2">ATCC 26659 / Pp 5 / PN500</strain>
    </source>
</reference>
<evidence type="ECO:0000313" key="2">
    <source>
        <dbReference type="Proteomes" id="UP000001396"/>
    </source>
</evidence>
<dbReference type="InterPro" id="IPR036770">
    <property type="entry name" value="Ankyrin_rpt-contain_sf"/>
</dbReference>
<evidence type="ECO:0008006" key="3">
    <source>
        <dbReference type="Google" id="ProtNLM"/>
    </source>
</evidence>
<comment type="caution">
    <text evidence="1">The sequence shown here is derived from an EMBL/GenBank/DDBJ whole genome shotgun (WGS) entry which is preliminary data.</text>
</comment>
<dbReference type="Gene3D" id="1.25.40.20">
    <property type="entry name" value="Ankyrin repeat-containing domain"/>
    <property type="match status" value="1"/>
</dbReference>
<dbReference type="PANTHER" id="PTHR46586">
    <property type="entry name" value="ANKYRIN REPEAT-CONTAINING PROTEIN"/>
    <property type="match status" value="1"/>
</dbReference>
<dbReference type="InterPro" id="IPR052050">
    <property type="entry name" value="SecEffector_AnkRepeat"/>
</dbReference>
<sequence>MPCQIQSETTGFDIFKWLLDNRDHENNNVILDVDYLIDLANQNGNLEALKYMFEKNNFLYSGDEMNLKDLAIVEGDIQMFRYLVERDGLSDEYCLCLAHQMLSPYLPLRKSISSAIKNEHLDVLTYLCRYATTKTSEPRDYIKSAVKYNSMEALIWIHENVPNCGTVTFISLCQAIENRNFSMVKWIIEHLSEVDFVSINENNNINFDKFVF</sequence>
<accession>D3B744</accession>
<dbReference type="RefSeq" id="XP_020434704.1">
    <property type="nucleotide sequence ID" value="XM_020575184.1"/>
</dbReference>
<dbReference type="GeneID" id="31359765"/>
<evidence type="ECO:0000313" key="1">
    <source>
        <dbReference type="EMBL" id="EFA82587.1"/>
    </source>
</evidence>
<dbReference type="AlphaFoldDB" id="D3B744"/>
<protein>
    <recommendedName>
        <fullName evidence="3">Ankyrin repeat protein</fullName>
    </recommendedName>
</protein>
<gene>
    <name evidence="1" type="ORF">PPL_04278</name>
</gene>
<dbReference type="Proteomes" id="UP000001396">
    <property type="component" value="Unassembled WGS sequence"/>
</dbReference>
<dbReference type="EMBL" id="ADBJ01000018">
    <property type="protein sequence ID" value="EFA82587.1"/>
    <property type="molecule type" value="Genomic_DNA"/>
</dbReference>
<keyword evidence="2" id="KW-1185">Reference proteome</keyword>